<dbReference type="AlphaFoldDB" id="A0A1X7UTJ1"/>
<feature type="region of interest" description="Disordered" evidence="1">
    <location>
        <begin position="16"/>
        <end position="42"/>
    </location>
</feature>
<evidence type="ECO:0000313" key="2">
    <source>
        <dbReference type="EnsemblMetazoa" id="Aqu2.1.30986_001"/>
    </source>
</evidence>
<organism evidence="2">
    <name type="scientific">Amphimedon queenslandica</name>
    <name type="common">Sponge</name>
    <dbReference type="NCBI Taxonomy" id="400682"/>
    <lineage>
        <taxon>Eukaryota</taxon>
        <taxon>Metazoa</taxon>
        <taxon>Porifera</taxon>
        <taxon>Demospongiae</taxon>
        <taxon>Heteroscleromorpha</taxon>
        <taxon>Haplosclerida</taxon>
        <taxon>Niphatidae</taxon>
        <taxon>Amphimedon</taxon>
    </lineage>
</organism>
<name>A0A1X7UTJ1_AMPQE</name>
<reference evidence="2" key="1">
    <citation type="submission" date="2017-05" db="UniProtKB">
        <authorList>
            <consortium name="EnsemblMetazoa"/>
        </authorList>
    </citation>
    <scope>IDENTIFICATION</scope>
</reference>
<feature type="compositionally biased region" description="Polar residues" evidence="1">
    <location>
        <begin position="25"/>
        <end position="40"/>
    </location>
</feature>
<dbReference type="InParanoid" id="A0A1X7UTJ1"/>
<evidence type="ECO:0000256" key="1">
    <source>
        <dbReference type="SAM" id="MobiDB-lite"/>
    </source>
</evidence>
<accession>A0A1X7UTJ1</accession>
<dbReference type="EnsemblMetazoa" id="Aqu2.1.30986_001">
    <property type="protein sequence ID" value="Aqu2.1.30986_001"/>
    <property type="gene ID" value="Aqu2.1.30986"/>
</dbReference>
<sequence>MCRSCFRKYDHMNDRFHPNLPRDLPSQSPSTGSQSLNNPVTPLPAAKRLKFTQTDGSPPVAVVIGYESGPKVTILTPERKKYGKAIARDSKRCLATQAMKHEDSKGEVMKQIDVLLQSEIMVLCSDEFNSVMLHTDADGLKSFSIDTIYKAISAAPTLTKLLSVCVKSNRSVLAAMISMIANNRQNKMCLFQKVISLLLYAGNCSKQVNYKYHNTYTLNVLSRFISD</sequence>
<protein>
    <submittedName>
        <fullName evidence="2">Uncharacterized protein</fullName>
    </submittedName>
</protein>
<proteinExistence type="predicted"/>